<dbReference type="Gene3D" id="3.20.20.120">
    <property type="entry name" value="Enolase-like C-terminal domain"/>
    <property type="match status" value="1"/>
</dbReference>
<evidence type="ECO:0000313" key="5">
    <source>
        <dbReference type="EMBL" id="QGY47836.1"/>
    </source>
</evidence>
<dbReference type="GO" id="GO:0008869">
    <property type="term" value="F:galactonate dehydratase activity"/>
    <property type="evidence" value="ECO:0007669"/>
    <property type="project" value="UniProtKB-EC"/>
</dbReference>
<dbReference type="InterPro" id="IPR018110">
    <property type="entry name" value="Mandel_Rmase/mucon_lact_enz_CS"/>
</dbReference>
<dbReference type="EC" id="4.2.1.6" evidence="5"/>
<protein>
    <submittedName>
        <fullName evidence="5">Galactonate dehydratase</fullName>
        <ecNumber evidence="5">4.2.1.6</ecNumber>
    </submittedName>
</protein>
<evidence type="ECO:0000313" key="6">
    <source>
        <dbReference type="Proteomes" id="UP000428260"/>
    </source>
</evidence>
<dbReference type="GO" id="GO:0034194">
    <property type="term" value="P:D-galactonate catabolic process"/>
    <property type="evidence" value="ECO:0007669"/>
    <property type="project" value="InterPro"/>
</dbReference>
<dbReference type="SUPFAM" id="SSF51604">
    <property type="entry name" value="Enolase C-terminal domain-like"/>
    <property type="match status" value="1"/>
</dbReference>
<evidence type="ECO:0000259" key="4">
    <source>
        <dbReference type="SMART" id="SM00922"/>
    </source>
</evidence>
<dbReference type="GO" id="GO:0009063">
    <property type="term" value="P:amino acid catabolic process"/>
    <property type="evidence" value="ECO:0007669"/>
    <property type="project" value="InterPro"/>
</dbReference>
<dbReference type="SUPFAM" id="SSF54826">
    <property type="entry name" value="Enolase N-terminal domain-like"/>
    <property type="match status" value="1"/>
</dbReference>
<reference evidence="5 6" key="1">
    <citation type="submission" date="2019-11" db="EMBL/GenBank/DDBJ databases">
        <authorList>
            <person name="Zheng R.K."/>
            <person name="Sun C.M."/>
        </authorList>
    </citation>
    <scope>NUCLEOTIDE SEQUENCE [LARGE SCALE GENOMIC DNA]</scope>
    <source>
        <strain evidence="5 6">WC007</strain>
    </source>
</reference>
<dbReference type="PANTHER" id="PTHR48080:SF2">
    <property type="entry name" value="D-GALACTONATE DEHYDRATASE"/>
    <property type="match status" value="1"/>
</dbReference>
<dbReference type="SFLD" id="SFLDF00003">
    <property type="entry name" value="D-galactonate_dehydratase"/>
    <property type="match status" value="1"/>
</dbReference>
<dbReference type="EMBL" id="CP046401">
    <property type="protein sequence ID" value="QGY47836.1"/>
    <property type="molecule type" value="Genomic_DNA"/>
</dbReference>
<keyword evidence="1" id="KW-0479">Metal-binding</keyword>
<dbReference type="CDD" id="cd03325">
    <property type="entry name" value="D-galactonate_dehydratase"/>
    <property type="match status" value="1"/>
</dbReference>
<dbReference type="RefSeq" id="WP_158872083.1">
    <property type="nucleotide sequence ID" value="NZ_CP046401.1"/>
</dbReference>
<proteinExistence type="predicted"/>
<dbReference type="InterPro" id="IPR029017">
    <property type="entry name" value="Enolase-like_N"/>
</dbReference>
<keyword evidence="2" id="KW-0460">Magnesium</keyword>
<keyword evidence="6" id="KW-1185">Reference proteome</keyword>
<dbReference type="InterPro" id="IPR023592">
    <property type="entry name" value="Galactonate_deHydtase"/>
</dbReference>
<dbReference type="InterPro" id="IPR013342">
    <property type="entry name" value="Mandelate_racemase_C"/>
</dbReference>
<dbReference type="PROSITE" id="PS00908">
    <property type="entry name" value="MR_MLE_1"/>
    <property type="match status" value="1"/>
</dbReference>
<name>A0A6I6JXF0_9BACT</name>
<dbReference type="KEGG" id="mcos:GM418_30520"/>
<dbReference type="PANTHER" id="PTHR48080">
    <property type="entry name" value="D-GALACTONATE DEHYDRATASE-RELATED"/>
    <property type="match status" value="1"/>
</dbReference>
<dbReference type="SFLD" id="SFLDS00001">
    <property type="entry name" value="Enolase"/>
    <property type="match status" value="1"/>
</dbReference>
<dbReference type="Pfam" id="PF13378">
    <property type="entry name" value="MR_MLE_C"/>
    <property type="match status" value="1"/>
</dbReference>
<dbReference type="GO" id="GO:0046872">
    <property type="term" value="F:metal ion binding"/>
    <property type="evidence" value="ECO:0007669"/>
    <property type="project" value="UniProtKB-KW"/>
</dbReference>
<keyword evidence="3 5" id="KW-0456">Lyase</keyword>
<sequence length="382" mass="42813">MKIKNIEIFKIPPRWLFLKITTESGISGWGEPALEGKTDSVIAAIHDMKQYLIGQNAEEIEHIYNLLTKGSFYRGGVIMMSAVSGIEQALWDIKGKHLNTPVYNLLGGAVREKVRIYGWIGGDSPTDLISQAQRRIDSGYTALKINACGKTEWIVSPSETKSIIQRLKELRAAVGDKIEIGIDFHGRVHKSAVKRLVKELEEFCPMFYEEPLLPEYIDQLKDVANYTTVPIAFGERLVGRREFKSLINNGIVDIIQPDISHTGGIWEIRKIAAMAETSDIALAPHCPLGPIAFAASLHINTCCPNVIIQETSQGIHYNEGTDMLDYIINKKDLSIIDGFIPNLEKPGLGIEIDEKFVKEMSKIGHNWRNPIWYGKDGSLLEW</sequence>
<evidence type="ECO:0000256" key="3">
    <source>
        <dbReference type="ARBA" id="ARBA00023239"/>
    </source>
</evidence>
<evidence type="ECO:0000256" key="2">
    <source>
        <dbReference type="ARBA" id="ARBA00022842"/>
    </source>
</evidence>
<dbReference type="InterPro" id="IPR029065">
    <property type="entry name" value="Enolase_C-like"/>
</dbReference>
<dbReference type="SMART" id="SM00922">
    <property type="entry name" value="MR_MLE"/>
    <property type="match status" value="1"/>
</dbReference>
<dbReference type="InterPro" id="IPR036849">
    <property type="entry name" value="Enolase-like_C_sf"/>
</dbReference>
<dbReference type="Proteomes" id="UP000428260">
    <property type="component" value="Chromosome"/>
</dbReference>
<dbReference type="InterPro" id="IPR013341">
    <property type="entry name" value="Mandelate_racemase_N_dom"/>
</dbReference>
<dbReference type="NCBIfam" id="NF010624">
    <property type="entry name" value="PRK14017.1"/>
    <property type="match status" value="1"/>
</dbReference>
<dbReference type="SFLD" id="SFLDG00179">
    <property type="entry name" value="mandelate_racemase"/>
    <property type="match status" value="1"/>
</dbReference>
<accession>A0A6I6JXF0</accession>
<feature type="domain" description="Mandelate racemase/muconate lactonizing enzyme C-terminal" evidence="4">
    <location>
        <begin position="125"/>
        <end position="230"/>
    </location>
</feature>
<dbReference type="Gene3D" id="3.30.390.10">
    <property type="entry name" value="Enolase-like, N-terminal domain"/>
    <property type="match status" value="1"/>
</dbReference>
<dbReference type="Pfam" id="PF02746">
    <property type="entry name" value="MR_MLE_N"/>
    <property type="match status" value="1"/>
</dbReference>
<organism evidence="5 6">
    <name type="scientific">Maribellus comscasis</name>
    <dbReference type="NCBI Taxonomy" id="2681766"/>
    <lineage>
        <taxon>Bacteria</taxon>
        <taxon>Pseudomonadati</taxon>
        <taxon>Bacteroidota</taxon>
        <taxon>Bacteroidia</taxon>
        <taxon>Marinilabiliales</taxon>
        <taxon>Prolixibacteraceae</taxon>
        <taxon>Maribellus</taxon>
    </lineage>
</organism>
<dbReference type="InterPro" id="IPR034593">
    <property type="entry name" value="DgoD-like"/>
</dbReference>
<dbReference type="AlphaFoldDB" id="A0A6I6JXF0"/>
<evidence type="ECO:0000256" key="1">
    <source>
        <dbReference type="ARBA" id="ARBA00022723"/>
    </source>
</evidence>
<dbReference type="GO" id="GO:0016854">
    <property type="term" value="F:racemase and epimerase activity"/>
    <property type="evidence" value="ECO:0007669"/>
    <property type="project" value="UniProtKB-ARBA"/>
</dbReference>
<gene>
    <name evidence="5" type="primary">dgoD</name>
    <name evidence="5" type="ORF">GM418_30520</name>
</gene>